<reference evidence="1" key="1">
    <citation type="journal article" date="2023" name="Front. Microbiol.">
        <title>Genomic-based phylogenetic and metabolic analyses of the genus Natronomonas, and description of Natronomonas aquatica sp. nov.</title>
        <authorList>
            <person name="Garcia-Roldan A."/>
            <person name="Duran-Viseras A."/>
            <person name="de la Haba R.R."/>
            <person name="Corral P."/>
            <person name="Sanchez-Porro C."/>
            <person name="Ventosa A."/>
        </authorList>
    </citation>
    <scope>NUCLEOTIDE SEQUENCE</scope>
    <source>
        <strain evidence="1">F2-12</strain>
    </source>
</reference>
<keyword evidence="2" id="KW-1185">Reference proteome</keyword>
<dbReference type="Proteomes" id="UP001139494">
    <property type="component" value="Unassembled WGS sequence"/>
</dbReference>
<dbReference type="EMBL" id="JAHLKM010000035">
    <property type="protein sequence ID" value="MCQ4334758.1"/>
    <property type="molecule type" value="Genomic_DNA"/>
</dbReference>
<evidence type="ECO:0000313" key="2">
    <source>
        <dbReference type="Proteomes" id="UP001139494"/>
    </source>
</evidence>
<comment type="caution">
    <text evidence="1">The sequence shown here is derived from an EMBL/GenBank/DDBJ whole genome shotgun (WGS) entry which is preliminary data.</text>
</comment>
<organism evidence="1 2">
    <name type="scientific">Natronomonas aquatica</name>
    <dbReference type="NCBI Taxonomy" id="2841590"/>
    <lineage>
        <taxon>Archaea</taxon>
        <taxon>Methanobacteriati</taxon>
        <taxon>Methanobacteriota</taxon>
        <taxon>Stenosarchaea group</taxon>
        <taxon>Halobacteria</taxon>
        <taxon>Halobacteriales</taxon>
        <taxon>Natronomonadaceae</taxon>
        <taxon>Natronomonas</taxon>
    </lineage>
</organism>
<gene>
    <name evidence="1" type="ORF">KM295_14990</name>
</gene>
<protein>
    <submittedName>
        <fullName evidence="1">Uncharacterized protein</fullName>
    </submittedName>
</protein>
<sequence length="389" mass="44221">MGKNHVITVSAGITEMYGLGAGESLFAYDGISMENIRRAVDVFVDEGSRSKVRFKSVVCEDDPIESLEYTNYKLENTTVKTEEQEDHYSVQVTKIIERDDLEDGQRVVESDFAFFQVGDTNIWTAVSGQTPDQFEHGPLWVLKKSEPEISNFFASSKDLQTVLHRFRDSFPSGTEIIAKKTVAYSRNDEGQISWETRPFEEIFEMAEEEGKYIDKIRFVVNSDDEERVDAFISRRGKLQFHSGNASRFFDDLLPVFADIGQQKADLFGGQERSEETGDVNEIEISFDKNHFKNPPDNRKLIKALDELSNSNITVYHNNPYAHVSVFDNVDGSSCDVFITGPKEVSIVPSYRGSFNSLMRVAEQISRELEEGEILENPREDYTMGDFFSA</sequence>
<proteinExistence type="predicted"/>
<evidence type="ECO:0000313" key="1">
    <source>
        <dbReference type="EMBL" id="MCQ4334758.1"/>
    </source>
</evidence>
<accession>A0A9R1CVY2</accession>
<dbReference type="AlphaFoldDB" id="A0A9R1CVY2"/>
<dbReference type="RefSeq" id="WP_256030849.1">
    <property type="nucleotide sequence ID" value="NZ_JAHLKM010000035.1"/>
</dbReference>
<name>A0A9R1CVY2_9EURY</name>